<comment type="subcellular location">
    <subcellularLocation>
        <location evidence="1">Membrane</location>
    </subcellularLocation>
</comment>
<dbReference type="PANTHER" id="PTHR11863">
    <property type="entry name" value="STEROL DESATURASE"/>
    <property type="match status" value="1"/>
</dbReference>
<evidence type="ECO:0000256" key="4">
    <source>
        <dbReference type="ARBA" id="ARBA00022989"/>
    </source>
</evidence>
<evidence type="ECO:0000313" key="8">
    <source>
        <dbReference type="EMBL" id="CAJ1814397.1"/>
    </source>
</evidence>
<evidence type="ECO:0000313" key="9">
    <source>
        <dbReference type="Proteomes" id="UP001189624"/>
    </source>
</evidence>
<dbReference type="InterPro" id="IPR006694">
    <property type="entry name" value="Fatty_acid_hydroxylase"/>
</dbReference>
<evidence type="ECO:0000256" key="5">
    <source>
        <dbReference type="ARBA" id="ARBA00023136"/>
    </source>
</evidence>
<keyword evidence="4 6" id="KW-1133">Transmembrane helix</keyword>
<accession>A0AA86RMH0</accession>
<dbReference type="Pfam" id="PF04116">
    <property type="entry name" value="FA_hydroxylase"/>
    <property type="match status" value="1"/>
</dbReference>
<comment type="similarity">
    <text evidence="2">Belongs to the sterol desaturase family.</text>
</comment>
<sequence>MSQAQSVFIKSNLSSVSYLRFTMLPYHTLEEAQVALGRGLSLAETLWFKYSANKSDFVLHCHNALFLCLFYSAAPLPFLLMELSGHKNLSKHKIQPKVKRTFWEMFNCYKDVMYTFLIAVTPLQIISYPTIKWIGIRTGLPLPSGWELFWQLLVYFIIEDYLSYWVHRLFHCKWAYEKIHKVHHEYSAPIGLSAPYAHWAEIIILGIPSFLAPALIPCHITTYWLWFILRQLEAIEIHSGYDFPWSPTKYIPFYGGSAYHDYHHYVGEKSQSNFGSIFTYCDYIYGTHKYLPISTISKWDGIMASYNCDENDFF</sequence>
<dbReference type="GO" id="GO:0016491">
    <property type="term" value="F:oxidoreductase activity"/>
    <property type="evidence" value="ECO:0007669"/>
    <property type="project" value="InterPro"/>
</dbReference>
<dbReference type="GO" id="GO:0016020">
    <property type="term" value="C:membrane"/>
    <property type="evidence" value="ECO:0007669"/>
    <property type="project" value="UniProtKB-SubCell"/>
</dbReference>
<keyword evidence="9" id="KW-1185">Reference proteome</keyword>
<dbReference type="EMBL" id="OY731398">
    <property type="protein sequence ID" value="CAJ1814397.1"/>
    <property type="molecule type" value="Genomic_DNA"/>
</dbReference>
<proteinExistence type="inferred from homology"/>
<dbReference type="Gramene" id="rna-AYBTSS11_LOCUS983">
    <property type="protein sequence ID" value="CAJ1814397.1"/>
    <property type="gene ID" value="gene-AYBTSS11_LOCUS983"/>
</dbReference>
<keyword evidence="5 6" id="KW-0472">Membrane</keyword>
<feature type="domain" description="Fatty acid hydroxylase" evidence="7">
    <location>
        <begin position="153"/>
        <end position="287"/>
    </location>
</feature>
<evidence type="ECO:0000259" key="7">
    <source>
        <dbReference type="Pfam" id="PF04116"/>
    </source>
</evidence>
<dbReference type="InterPro" id="IPR050307">
    <property type="entry name" value="Sterol_Desaturase_Related"/>
</dbReference>
<evidence type="ECO:0000256" key="6">
    <source>
        <dbReference type="SAM" id="Phobius"/>
    </source>
</evidence>
<evidence type="ECO:0000256" key="2">
    <source>
        <dbReference type="ARBA" id="ARBA00009324"/>
    </source>
</evidence>
<organism evidence="8 9">
    <name type="scientific">Sphenostylis stenocarpa</name>
    <dbReference type="NCBI Taxonomy" id="92480"/>
    <lineage>
        <taxon>Eukaryota</taxon>
        <taxon>Viridiplantae</taxon>
        <taxon>Streptophyta</taxon>
        <taxon>Embryophyta</taxon>
        <taxon>Tracheophyta</taxon>
        <taxon>Spermatophyta</taxon>
        <taxon>Magnoliopsida</taxon>
        <taxon>eudicotyledons</taxon>
        <taxon>Gunneridae</taxon>
        <taxon>Pentapetalae</taxon>
        <taxon>rosids</taxon>
        <taxon>fabids</taxon>
        <taxon>Fabales</taxon>
        <taxon>Fabaceae</taxon>
        <taxon>Papilionoideae</taxon>
        <taxon>50 kb inversion clade</taxon>
        <taxon>NPAAA clade</taxon>
        <taxon>indigoferoid/millettioid clade</taxon>
        <taxon>Phaseoleae</taxon>
        <taxon>Sphenostylis</taxon>
    </lineage>
</organism>
<gene>
    <name evidence="8" type="ORF">AYBTSS11_LOCUS983</name>
</gene>
<keyword evidence="3 6" id="KW-0812">Transmembrane</keyword>
<dbReference type="Proteomes" id="UP001189624">
    <property type="component" value="Chromosome 1"/>
</dbReference>
<evidence type="ECO:0000256" key="1">
    <source>
        <dbReference type="ARBA" id="ARBA00004370"/>
    </source>
</evidence>
<dbReference type="GO" id="GO:0008610">
    <property type="term" value="P:lipid biosynthetic process"/>
    <property type="evidence" value="ECO:0007669"/>
    <property type="project" value="InterPro"/>
</dbReference>
<evidence type="ECO:0000256" key="3">
    <source>
        <dbReference type="ARBA" id="ARBA00022692"/>
    </source>
</evidence>
<dbReference type="GO" id="GO:0005506">
    <property type="term" value="F:iron ion binding"/>
    <property type="evidence" value="ECO:0007669"/>
    <property type="project" value="InterPro"/>
</dbReference>
<protein>
    <recommendedName>
        <fullName evidence="7">Fatty acid hydroxylase domain-containing protein</fullName>
    </recommendedName>
</protein>
<feature type="transmembrane region" description="Helical" evidence="6">
    <location>
        <begin position="64"/>
        <end position="85"/>
    </location>
</feature>
<reference evidence="8" key="1">
    <citation type="submission" date="2023-10" db="EMBL/GenBank/DDBJ databases">
        <authorList>
            <person name="Domelevo Entfellner J.-B."/>
        </authorList>
    </citation>
    <scope>NUCLEOTIDE SEQUENCE</scope>
</reference>
<name>A0AA86RMH0_9FABA</name>
<feature type="transmembrane region" description="Helical" evidence="6">
    <location>
        <begin position="106"/>
        <end position="128"/>
    </location>
</feature>
<dbReference type="AlphaFoldDB" id="A0AA86RMH0"/>